<reference evidence="2 3" key="1">
    <citation type="journal article" date="2018" name="Elife">
        <title>Firefly genomes illuminate parallel origins of bioluminescence in beetles.</title>
        <authorList>
            <person name="Fallon T.R."/>
            <person name="Lower S.E."/>
            <person name="Chang C.H."/>
            <person name="Bessho-Uehara M."/>
            <person name="Martin G.J."/>
            <person name="Bewick A.J."/>
            <person name="Behringer M."/>
            <person name="Debat H.J."/>
            <person name="Wong I."/>
            <person name="Day J.C."/>
            <person name="Suvorov A."/>
            <person name="Silva C.J."/>
            <person name="Stanger-Hall K.F."/>
            <person name="Hall D.W."/>
            <person name="Schmitz R.J."/>
            <person name="Nelson D.R."/>
            <person name="Lewis S.M."/>
            <person name="Shigenobu S."/>
            <person name="Bybee S.M."/>
            <person name="Larracuente A.M."/>
            <person name="Oba Y."/>
            <person name="Weng J.K."/>
        </authorList>
    </citation>
    <scope>NUCLEOTIDE SEQUENCE [LARGE SCALE GENOMIC DNA]</scope>
    <source>
        <strain evidence="2">1611_PpyrPB1</strain>
        <tissue evidence="2">Whole body</tissue>
    </source>
</reference>
<dbReference type="AlphaFoldDB" id="A0A5N4B739"/>
<proteinExistence type="predicted"/>
<dbReference type="Pfam" id="PF13613">
    <property type="entry name" value="HTH_Tnp_4"/>
    <property type="match status" value="1"/>
</dbReference>
<organism evidence="2 3">
    <name type="scientific">Photinus pyralis</name>
    <name type="common">Common eastern firefly</name>
    <name type="synonym">Lampyris pyralis</name>
    <dbReference type="NCBI Taxonomy" id="7054"/>
    <lineage>
        <taxon>Eukaryota</taxon>
        <taxon>Metazoa</taxon>
        <taxon>Ecdysozoa</taxon>
        <taxon>Arthropoda</taxon>
        <taxon>Hexapoda</taxon>
        <taxon>Insecta</taxon>
        <taxon>Pterygota</taxon>
        <taxon>Neoptera</taxon>
        <taxon>Endopterygota</taxon>
        <taxon>Coleoptera</taxon>
        <taxon>Polyphaga</taxon>
        <taxon>Elateriformia</taxon>
        <taxon>Elateroidea</taxon>
        <taxon>Lampyridae</taxon>
        <taxon>Lampyrinae</taxon>
        <taxon>Photinus</taxon>
    </lineage>
</organism>
<evidence type="ECO:0000313" key="3">
    <source>
        <dbReference type="Proteomes" id="UP000327044"/>
    </source>
</evidence>
<dbReference type="PANTHER" id="PTHR23080">
    <property type="entry name" value="THAP DOMAIN PROTEIN"/>
    <property type="match status" value="1"/>
</dbReference>
<dbReference type="Proteomes" id="UP000327044">
    <property type="component" value="Unassembled WGS sequence"/>
</dbReference>
<sequence>MYYSKWKVHKISVTDQVLLALMKLRQNFSHADLAFRFDVSVGKVSNIVLTFIHVLYKILFKTLMNSIPKRSKNESGFPHCARTFTNCRIILDCTEVISAVFRQSMKTQK</sequence>
<dbReference type="EMBL" id="VVIM01000001">
    <property type="protein sequence ID" value="KAB0805417.1"/>
    <property type="molecule type" value="Genomic_DNA"/>
</dbReference>
<feature type="domain" description="Transposase Helix-turn-helix" evidence="1">
    <location>
        <begin position="9"/>
        <end position="59"/>
    </location>
</feature>
<dbReference type="InParanoid" id="A0A5N4B739"/>
<keyword evidence="3" id="KW-1185">Reference proteome</keyword>
<protein>
    <recommendedName>
        <fullName evidence="1">Transposase Helix-turn-helix domain-containing protein</fullName>
    </recommendedName>
</protein>
<name>A0A5N4B739_PHOPY</name>
<evidence type="ECO:0000313" key="2">
    <source>
        <dbReference type="EMBL" id="KAB0805417.1"/>
    </source>
</evidence>
<dbReference type="InterPro" id="IPR027805">
    <property type="entry name" value="Transposase_HTH_dom"/>
</dbReference>
<comment type="caution">
    <text evidence="2">The sequence shown here is derived from an EMBL/GenBank/DDBJ whole genome shotgun (WGS) entry which is preliminary data.</text>
</comment>
<accession>A0A5N4B739</accession>
<gene>
    <name evidence="2" type="ORF">PPYR_02387</name>
</gene>
<dbReference type="PANTHER" id="PTHR23080:SF133">
    <property type="entry name" value="SI:CH211-262I1.5-RELATED"/>
    <property type="match status" value="1"/>
</dbReference>
<evidence type="ECO:0000259" key="1">
    <source>
        <dbReference type="Pfam" id="PF13613"/>
    </source>
</evidence>